<dbReference type="Proteomes" id="UP001302020">
    <property type="component" value="Chromosome"/>
</dbReference>
<accession>A0ABZ0JM27</accession>
<evidence type="ECO:0000313" key="2">
    <source>
        <dbReference type="Proteomes" id="UP001302020"/>
    </source>
</evidence>
<proteinExistence type="predicted"/>
<gene>
    <name evidence="1" type="ORF">QN243_20205</name>
</gene>
<dbReference type="InterPro" id="IPR045565">
    <property type="entry name" value="Phage_capsid_2"/>
</dbReference>
<organism evidence="1 2">
    <name type="scientific">Xanthomonas rydalmerensis</name>
    <dbReference type="NCBI Taxonomy" id="3046274"/>
    <lineage>
        <taxon>Bacteria</taxon>
        <taxon>Pseudomonadati</taxon>
        <taxon>Pseudomonadota</taxon>
        <taxon>Gammaproteobacteria</taxon>
        <taxon>Lysobacterales</taxon>
        <taxon>Lysobacteraceae</taxon>
        <taxon>Xanthomonas</taxon>
    </lineage>
</organism>
<dbReference type="Pfam" id="PF19821">
    <property type="entry name" value="Phage_capsid_2"/>
    <property type="match status" value="1"/>
</dbReference>
<keyword evidence="2" id="KW-1185">Reference proteome</keyword>
<reference evidence="1 2" key="1">
    <citation type="submission" date="2023-05" db="EMBL/GenBank/DDBJ databases">
        <title>Xanthomonas rydalmerenesis sp. nov., a novel Xanthomonas species isolated from Fragaria x ananassa.</title>
        <authorList>
            <person name="McKnight D.J.E."/>
            <person name="Wong-Bajracharya J."/>
            <person name="Okoh E.B."/>
            <person name="Snijders F."/>
            <person name="Lidbetter F."/>
            <person name="Webster J."/>
            <person name="Djordjevic S.P."/>
            <person name="Bogema D.R."/>
            <person name="Chapman T.A."/>
        </authorList>
    </citation>
    <scope>NUCLEOTIDE SEQUENCE [LARGE SCALE GENOMIC DNA]</scope>
    <source>
        <strain evidence="1 2">DAR34883</strain>
    </source>
</reference>
<sequence>MSNTVTESMVQQFGNNYRILGQQKKSRLATFCQMEGDIVGTSKSVERLGKTDAYDITSRHADTKYVDTPHSRRWLDLQDKGWADLVDELDKIKLLADPTSPYVGLGVAALNREKDKVIINAARGVARVGNTGGTIALPTSQKIVEGGTGLTLAKLLTAKEILDAAEVDAELDMDGQNPNMAAQRVIVVSTRQLTNLLGTTEIKSVDYNNVKALAQGQVDTFLGFKFVRTELVPKVGTTRFCVAWSRGCVAYGWGKDIVTSIDPLPSKNYSVQVYSRESIGAVRVEDEGVVEIGCFE</sequence>
<name>A0ABZ0JM27_9XANT</name>
<protein>
    <submittedName>
        <fullName evidence="1">Phage capsid protein</fullName>
    </submittedName>
</protein>
<dbReference type="EMBL" id="CP126172">
    <property type="protein sequence ID" value="WOS40685.1"/>
    <property type="molecule type" value="Genomic_DNA"/>
</dbReference>
<dbReference type="RefSeq" id="WP_317844053.1">
    <property type="nucleotide sequence ID" value="NZ_CP126170.1"/>
</dbReference>
<evidence type="ECO:0000313" key="1">
    <source>
        <dbReference type="EMBL" id="WOS40685.1"/>
    </source>
</evidence>